<evidence type="ECO:0000259" key="1">
    <source>
        <dbReference type="Pfam" id="PF05598"/>
    </source>
</evidence>
<dbReference type="EMBL" id="BARS01036048">
    <property type="protein sequence ID" value="GAG25427.1"/>
    <property type="molecule type" value="Genomic_DNA"/>
</dbReference>
<sequence length="155" mass="18099">MAIIPQKQLFSWKEIENLGDLSRLRLVLDYLPDEPLMRALESQRAKGRDEYPVRAVWNSILAGIVFQHNSVESLRRELKRNDRLRWLCGFDIAKGENAVPPSWVYTRFFALLFKNAEYIEKIFDELVEQLRKKLPGFGNNLAMDGKAINTHARPR</sequence>
<name>X0WQF3_9ZZZZ</name>
<evidence type="ECO:0000313" key="2">
    <source>
        <dbReference type="EMBL" id="GAG25427.1"/>
    </source>
</evidence>
<proteinExistence type="predicted"/>
<dbReference type="InterPro" id="IPR008490">
    <property type="entry name" value="Transposase_InsH_N"/>
</dbReference>
<reference evidence="2" key="1">
    <citation type="journal article" date="2014" name="Front. Microbiol.">
        <title>High frequency of phylogenetically diverse reductive dehalogenase-homologous genes in deep subseafloor sedimentary metagenomes.</title>
        <authorList>
            <person name="Kawai M."/>
            <person name="Futagami T."/>
            <person name="Toyoda A."/>
            <person name="Takaki Y."/>
            <person name="Nishi S."/>
            <person name="Hori S."/>
            <person name="Arai W."/>
            <person name="Tsubouchi T."/>
            <person name="Morono Y."/>
            <person name="Uchiyama I."/>
            <person name="Ito T."/>
            <person name="Fujiyama A."/>
            <person name="Inagaki F."/>
            <person name="Takami H."/>
        </authorList>
    </citation>
    <scope>NUCLEOTIDE SEQUENCE</scope>
    <source>
        <strain evidence="2">Expedition CK06-06</strain>
    </source>
</reference>
<accession>X0WQF3</accession>
<feature type="domain" description="Transposase InsH N-terminal" evidence="1">
    <location>
        <begin position="23"/>
        <end position="93"/>
    </location>
</feature>
<organism evidence="2">
    <name type="scientific">marine sediment metagenome</name>
    <dbReference type="NCBI Taxonomy" id="412755"/>
    <lineage>
        <taxon>unclassified sequences</taxon>
        <taxon>metagenomes</taxon>
        <taxon>ecological metagenomes</taxon>
    </lineage>
</organism>
<comment type="caution">
    <text evidence="2">The sequence shown here is derived from an EMBL/GenBank/DDBJ whole genome shotgun (WGS) entry which is preliminary data.</text>
</comment>
<feature type="non-terminal residue" evidence="2">
    <location>
        <position position="155"/>
    </location>
</feature>
<gene>
    <name evidence="2" type="ORF">S01H1_55455</name>
</gene>
<dbReference type="Pfam" id="PF05598">
    <property type="entry name" value="DUF772"/>
    <property type="match status" value="1"/>
</dbReference>
<protein>
    <recommendedName>
        <fullName evidence="1">Transposase InsH N-terminal domain-containing protein</fullName>
    </recommendedName>
</protein>
<dbReference type="AlphaFoldDB" id="X0WQF3"/>